<accession>A0AC60PU92</accession>
<dbReference type="EMBL" id="JABSTQ010010011">
    <property type="protein sequence ID" value="KAG0424132.1"/>
    <property type="molecule type" value="Genomic_DNA"/>
</dbReference>
<comment type="caution">
    <text evidence="1">The sequence shown here is derived from an EMBL/GenBank/DDBJ whole genome shotgun (WGS) entry which is preliminary data.</text>
</comment>
<name>A0AC60PU92_IXOPE</name>
<dbReference type="Proteomes" id="UP000805193">
    <property type="component" value="Unassembled WGS sequence"/>
</dbReference>
<gene>
    <name evidence="1" type="ORF">HPB47_000118</name>
</gene>
<protein>
    <submittedName>
        <fullName evidence="1">Uncharacterized protein</fullName>
    </submittedName>
</protein>
<keyword evidence="2" id="KW-1185">Reference proteome</keyword>
<proteinExistence type="predicted"/>
<evidence type="ECO:0000313" key="2">
    <source>
        <dbReference type="Proteomes" id="UP000805193"/>
    </source>
</evidence>
<sequence length="115" mass="13182">MLRQDTVMKRAIMMEKRLAISLYRFCSSAEERTIGHLFAVGQPVVNESYREFYDATIDELESRTVSMVRILDLDHRRLEFQAVLGFPNAIGALDGCYMPVFPPKDSTVDYQNNNG</sequence>
<evidence type="ECO:0000313" key="1">
    <source>
        <dbReference type="EMBL" id="KAG0424132.1"/>
    </source>
</evidence>
<organism evidence="1 2">
    <name type="scientific">Ixodes persulcatus</name>
    <name type="common">Taiga tick</name>
    <dbReference type="NCBI Taxonomy" id="34615"/>
    <lineage>
        <taxon>Eukaryota</taxon>
        <taxon>Metazoa</taxon>
        <taxon>Ecdysozoa</taxon>
        <taxon>Arthropoda</taxon>
        <taxon>Chelicerata</taxon>
        <taxon>Arachnida</taxon>
        <taxon>Acari</taxon>
        <taxon>Parasitiformes</taxon>
        <taxon>Ixodida</taxon>
        <taxon>Ixodoidea</taxon>
        <taxon>Ixodidae</taxon>
        <taxon>Ixodinae</taxon>
        <taxon>Ixodes</taxon>
    </lineage>
</organism>
<reference evidence="1 2" key="1">
    <citation type="journal article" date="2020" name="Cell">
        <title>Large-Scale Comparative Analyses of Tick Genomes Elucidate Their Genetic Diversity and Vector Capacities.</title>
        <authorList>
            <consortium name="Tick Genome and Microbiome Consortium (TIGMIC)"/>
            <person name="Jia N."/>
            <person name="Wang J."/>
            <person name="Shi W."/>
            <person name="Du L."/>
            <person name="Sun Y."/>
            <person name="Zhan W."/>
            <person name="Jiang J.F."/>
            <person name="Wang Q."/>
            <person name="Zhang B."/>
            <person name="Ji P."/>
            <person name="Bell-Sakyi L."/>
            <person name="Cui X.M."/>
            <person name="Yuan T.T."/>
            <person name="Jiang B.G."/>
            <person name="Yang W.F."/>
            <person name="Lam T.T."/>
            <person name="Chang Q.C."/>
            <person name="Ding S.J."/>
            <person name="Wang X.J."/>
            <person name="Zhu J.G."/>
            <person name="Ruan X.D."/>
            <person name="Zhao L."/>
            <person name="Wei J.T."/>
            <person name="Ye R.Z."/>
            <person name="Que T.C."/>
            <person name="Du C.H."/>
            <person name="Zhou Y.H."/>
            <person name="Cheng J.X."/>
            <person name="Dai P.F."/>
            <person name="Guo W.B."/>
            <person name="Han X.H."/>
            <person name="Huang E.J."/>
            <person name="Li L.F."/>
            <person name="Wei W."/>
            <person name="Gao Y.C."/>
            <person name="Liu J.Z."/>
            <person name="Shao H.Z."/>
            <person name="Wang X."/>
            <person name="Wang C.C."/>
            <person name="Yang T.C."/>
            <person name="Huo Q.B."/>
            <person name="Li W."/>
            <person name="Chen H.Y."/>
            <person name="Chen S.E."/>
            <person name="Zhou L.G."/>
            <person name="Ni X.B."/>
            <person name="Tian J.H."/>
            <person name="Sheng Y."/>
            <person name="Liu T."/>
            <person name="Pan Y.S."/>
            <person name="Xia L.Y."/>
            <person name="Li J."/>
            <person name="Zhao F."/>
            <person name="Cao W.C."/>
        </authorList>
    </citation>
    <scope>NUCLEOTIDE SEQUENCE [LARGE SCALE GENOMIC DNA]</scope>
    <source>
        <strain evidence="1">Iper-2018</strain>
    </source>
</reference>